<keyword evidence="1" id="KW-1133">Transmembrane helix</keyword>
<feature type="transmembrane region" description="Helical" evidence="1">
    <location>
        <begin position="94"/>
        <end position="117"/>
    </location>
</feature>
<proteinExistence type="predicted"/>
<name>A0A2I0B4X2_9ASPA</name>
<organism evidence="2 3">
    <name type="scientific">Apostasia shenzhenica</name>
    <dbReference type="NCBI Taxonomy" id="1088818"/>
    <lineage>
        <taxon>Eukaryota</taxon>
        <taxon>Viridiplantae</taxon>
        <taxon>Streptophyta</taxon>
        <taxon>Embryophyta</taxon>
        <taxon>Tracheophyta</taxon>
        <taxon>Spermatophyta</taxon>
        <taxon>Magnoliopsida</taxon>
        <taxon>Liliopsida</taxon>
        <taxon>Asparagales</taxon>
        <taxon>Orchidaceae</taxon>
        <taxon>Apostasioideae</taxon>
        <taxon>Apostasia</taxon>
    </lineage>
</organism>
<keyword evidence="1" id="KW-0472">Membrane</keyword>
<protein>
    <submittedName>
        <fullName evidence="2">Uncharacterized protein</fullName>
    </submittedName>
</protein>
<accession>A0A2I0B4X2</accession>
<evidence type="ECO:0000313" key="2">
    <source>
        <dbReference type="EMBL" id="PKA62846.1"/>
    </source>
</evidence>
<dbReference type="EMBL" id="KZ451913">
    <property type="protein sequence ID" value="PKA62846.1"/>
    <property type="molecule type" value="Genomic_DNA"/>
</dbReference>
<dbReference type="Proteomes" id="UP000236161">
    <property type="component" value="Unassembled WGS sequence"/>
</dbReference>
<dbReference type="AlphaFoldDB" id="A0A2I0B4X2"/>
<gene>
    <name evidence="2" type="ORF">AXF42_Ash019429</name>
</gene>
<evidence type="ECO:0000313" key="3">
    <source>
        <dbReference type="Proteomes" id="UP000236161"/>
    </source>
</evidence>
<evidence type="ECO:0000256" key="1">
    <source>
        <dbReference type="SAM" id="Phobius"/>
    </source>
</evidence>
<keyword evidence="1" id="KW-0812">Transmembrane</keyword>
<keyword evidence="3" id="KW-1185">Reference proteome</keyword>
<reference evidence="2 3" key="1">
    <citation type="journal article" date="2017" name="Nature">
        <title>The Apostasia genome and the evolution of orchids.</title>
        <authorList>
            <person name="Zhang G.Q."/>
            <person name="Liu K.W."/>
            <person name="Li Z."/>
            <person name="Lohaus R."/>
            <person name="Hsiao Y.Y."/>
            <person name="Niu S.C."/>
            <person name="Wang J.Y."/>
            <person name="Lin Y.C."/>
            <person name="Xu Q."/>
            <person name="Chen L.J."/>
            <person name="Yoshida K."/>
            <person name="Fujiwara S."/>
            <person name="Wang Z.W."/>
            <person name="Zhang Y.Q."/>
            <person name="Mitsuda N."/>
            <person name="Wang M."/>
            <person name="Liu G.H."/>
            <person name="Pecoraro L."/>
            <person name="Huang H.X."/>
            <person name="Xiao X.J."/>
            <person name="Lin M."/>
            <person name="Wu X.Y."/>
            <person name="Wu W.L."/>
            <person name="Chen Y.Y."/>
            <person name="Chang S.B."/>
            <person name="Sakamoto S."/>
            <person name="Ohme-Takagi M."/>
            <person name="Yagi M."/>
            <person name="Zeng S.J."/>
            <person name="Shen C.Y."/>
            <person name="Yeh C.M."/>
            <person name="Luo Y.B."/>
            <person name="Tsai W.C."/>
            <person name="Van de Peer Y."/>
            <person name="Liu Z.J."/>
        </authorList>
    </citation>
    <scope>NUCLEOTIDE SEQUENCE [LARGE SCALE GENOMIC DNA]</scope>
    <source>
        <strain evidence="3">cv. Shenzhen</strain>
        <tissue evidence="2">Stem</tissue>
    </source>
</reference>
<sequence length="135" mass="14873">MRSKRHGQAPLDKCQVARLEGLHAWHVAWEGWKGFLGWSLMVNPLLQVAQKYQAAVKETGSAGVSVSGCIASAAEKFEPAVAEQPRFFKKICSVLTGTVGFICDFLLLFCQTVGYMADGLLIQEHLGMYNQIVEI</sequence>